<keyword evidence="3" id="KW-1185">Reference proteome</keyword>
<organism evidence="2 3">
    <name type="scientific">Pseudovirgaria hyperparasitica</name>
    <dbReference type="NCBI Taxonomy" id="470096"/>
    <lineage>
        <taxon>Eukaryota</taxon>
        <taxon>Fungi</taxon>
        <taxon>Dikarya</taxon>
        <taxon>Ascomycota</taxon>
        <taxon>Pezizomycotina</taxon>
        <taxon>Dothideomycetes</taxon>
        <taxon>Dothideomycetes incertae sedis</taxon>
        <taxon>Acrospermales</taxon>
        <taxon>Acrospermaceae</taxon>
        <taxon>Pseudovirgaria</taxon>
    </lineage>
</organism>
<dbReference type="PANTHER" id="PTHR43301">
    <property type="entry name" value="ARABINAN ENDO-1,5-ALPHA-L-ARABINOSIDASE"/>
    <property type="match status" value="1"/>
</dbReference>
<evidence type="ECO:0000313" key="3">
    <source>
        <dbReference type="Proteomes" id="UP000799437"/>
    </source>
</evidence>
<protein>
    <submittedName>
        <fullName evidence="2">Arabinanase/levansucrase/invertase</fullName>
    </submittedName>
</protein>
<dbReference type="InterPro" id="IPR046780">
    <property type="entry name" value="aBig_2"/>
</dbReference>
<evidence type="ECO:0000259" key="1">
    <source>
        <dbReference type="Pfam" id="PF20578"/>
    </source>
</evidence>
<dbReference type="Gene3D" id="2.115.10.20">
    <property type="entry name" value="Glycosyl hydrolase domain, family 43"/>
    <property type="match status" value="1"/>
</dbReference>
<accession>A0A6A6W9P5</accession>
<dbReference type="SUPFAM" id="SSF75005">
    <property type="entry name" value="Arabinanase/levansucrase/invertase"/>
    <property type="match status" value="1"/>
</dbReference>
<dbReference type="InterPro" id="IPR023296">
    <property type="entry name" value="Glyco_hydro_beta-prop_sf"/>
</dbReference>
<dbReference type="EMBL" id="ML996569">
    <property type="protein sequence ID" value="KAF2759572.1"/>
    <property type="molecule type" value="Genomic_DNA"/>
</dbReference>
<dbReference type="InterPro" id="IPR050727">
    <property type="entry name" value="GH43_arabinanases"/>
</dbReference>
<evidence type="ECO:0000313" key="2">
    <source>
        <dbReference type="EMBL" id="KAF2759572.1"/>
    </source>
</evidence>
<gene>
    <name evidence="2" type="ORF">EJ05DRAFT_531178</name>
</gene>
<reference evidence="2" key="1">
    <citation type="journal article" date="2020" name="Stud. Mycol.">
        <title>101 Dothideomycetes genomes: a test case for predicting lifestyles and emergence of pathogens.</title>
        <authorList>
            <person name="Haridas S."/>
            <person name="Albert R."/>
            <person name="Binder M."/>
            <person name="Bloem J."/>
            <person name="Labutti K."/>
            <person name="Salamov A."/>
            <person name="Andreopoulos B."/>
            <person name="Baker S."/>
            <person name="Barry K."/>
            <person name="Bills G."/>
            <person name="Bluhm B."/>
            <person name="Cannon C."/>
            <person name="Castanera R."/>
            <person name="Culley D."/>
            <person name="Daum C."/>
            <person name="Ezra D."/>
            <person name="Gonzalez J."/>
            <person name="Henrissat B."/>
            <person name="Kuo A."/>
            <person name="Liang C."/>
            <person name="Lipzen A."/>
            <person name="Lutzoni F."/>
            <person name="Magnuson J."/>
            <person name="Mondo S."/>
            <person name="Nolan M."/>
            <person name="Ohm R."/>
            <person name="Pangilinan J."/>
            <person name="Park H.-J."/>
            <person name="Ramirez L."/>
            <person name="Alfaro M."/>
            <person name="Sun H."/>
            <person name="Tritt A."/>
            <person name="Yoshinaga Y."/>
            <person name="Zwiers L.-H."/>
            <person name="Turgeon B."/>
            <person name="Goodwin S."/>
            <person name="Spatafora J."/>
            <person name="Crous P."/>
            <person name="Grigoriev I."/>
        </authorList>
    </citation>
    <scope>NUCLEOTIDE SEQUENCE</scope>
    <source>
        <strain evidence="2">CBS 121739</strain>
    </source>
</reference>
<name>A0A6A6W9P5_9PEZI</name>
<proteinExistence type="predicted"/>
<dbReference type="RefSeq" id="XP_033602023.1">
    <property type="nucleotide sequence ID" value="XM_033749007.1"/>
</dbReference>
<dbReference type="Pfam" id="PF20578">
    <property type="entry name" value="aBig_2"/>
    <property type="match status" value="1"/>
</dbReference>
<dbReference type="OrthoDB" id="19657at2759"/>
<feature type="domain" description="Atrophied bacterial Ig" evidence="1">
    <location>
        <begin position="15"/>
        <end position="81"/>
    </location>
</feature>
<dbReference type="GeneID" id="54490061"/>
<sequence>MTFCSALASLFIPNIDNVAGNLHLPKTLDGFNVSWISNNLSVISQDGLVTRPTEDSQIILRARVDHEGAHREREYVASVKRAVQLDCFTGYAFAYFTGNSKEGENIFFAATNGNNALDWRELNNGQPALTSSMGTKGLRDPFIIRSAEGDKFFLLATDLSIGSGTSWSDSVKFGSRYLEVWESNDLKTWSAQRHVLVSPPEAGNTWAPEAFYDSSIGEYVVYWASSLYADDDPDRIGATYHRMLYSTTRDFVKFSETSVWQDAGKSRIDSTVIEVGDVYYRFTKDEGAAETGCTDIIQERSDSLRSDLSQWTQIASCIGKNAGTSAVEGPTSFRSNPGDVNGDKFYLFVDEYGDRGYIPLETADVANPQWKVSSSYKLPSSPRHGTVIGITAAELESLTSTT</sequence>
<dbReference type="CDD" id="cd08983">
    <property type="entry name" value="GH43_Bt3655-like"/>
    <property type="match status" value="1"/>
</dbReference>
<dbReference type="Proteomes" id="UP000799437">
    <property type="component" value="Unassembled WGS sequence"/>
</dbReference>
<dbReference type="AlphaFoldDB" id="A0A6A6W9P5"/>
<dbReference type="PANTHER" id="PTHR43301:SF3">
    <property type="entry name" value="ARABINAN ENDO-1,5-ALPHA-L-ARABINOSIDASE A-RELATED"/>
    <property type="match status" value="1"/>
</dbReference>